<keyword evidence="3" id="KW-0677">Repeat</keyword>
<proteinExistence type="inferred from homology"/>
<feature type="region of interest" description="Disordered" evidence="8">
    <location>
        <begin position="952"/>
        <end position="981"/>
    </location>
</feature>
<evidence type="ECO:0000256" key="5">
    <source>
        <dbReference type="ARBA" id="ARBA00022821"/>
    </source>
</evidence>
<dbReference type="Pfam" id="PF23559">
    <property type="entry name" value="WHD_DRP"/>
    <property type="match status" value="1"/>
</dbReference>
<dbReference type="GO" id="GO:0002758">
    <property type="term" value="P:innate immune response-activating signaling pathway"/>
    <property type="evidence" value="ECO:0007669"/>
    <property type="project" value="UniProtKB-ARBA"/>
</dbReference>
<evidence type="ECO:0000256" key="7">
    <source>
        <dbReference type="SAM" id="Coils"/>
    </source>
</evidence>
<dbReference type="Gene3D" id="1.10.8.430">
    <property type="entry name" value="Helical domain of apoptotic protease-activating factors"/>
    <property type="match status" value="1"/>
</dbReference>
<dbReference type="Proteomes" id="UP001497457">
    <property type="component" value="Chromosome 23rd"/>
</dbReference>
<feature type="coiled-coil region" evidence="7">
    <location>
        <begin position="27"/>
        <end position="54"/>
    </location>
</feature>
<dbReference type="AlphaFoldDB" id="A0ABC9AUG4"/>
<dbReference type="InterPro" id="IPR044974">
    <property type="entry name" value="Disease_R_plants"/>
</dbReference>
<dbReference type="SUPFAM" id="SSF52540">
    <property type="entry name" value="P-loop containing nucleoside triphosphate hydrolases"/>
    <property type="match status" value="1"/>
</dbReference>
<evidence type="ECO:0000259" key="10">
    <source>
        <dbReference type="Pfam" id="PF18052"/>
    </source>
</evidence>
<keyword evidence="6 7" id="KW-0175">Coiled coil</keyword>
<feature type="domain" description="Disease resistance protein winged helix" evidence="11">
    <location>
        <begin position="437"/>
        <end position="507"/>
    </location>
</feature>
<dbReference type="InterPro" id="IPR038005">
    <property type="entry name" value="RX-like_CC"/>
</dbReference>
<sequence>MAEIVTGAMTTLLPKLTNLIKGEYNLQKKLRGEIMFLETELKSMEAALVKVSEAPIDQPPDIEVKLWTREVRELSYDLEDSIDRFMVRIDAGKDPSKQHSFKGFIDRSLSLLTKGKIRHNIGIDIKDIRRRIKDVSERRDRYKVDQVPSKPVGRSIDNLRISAIYKKVTELVGTEEKSNGLIKRLMEGSETSKQQVIVSIVGFGGLGKTTLANLVYEKIKGQFHCGAFVYVSHDPNMDNIFKNMLYQLDGDKYKYINQATWSEEQLISEIRKFLQPKRYFIVIDDIWNTSVWETIKCALIQNECGSRIITTTRNLDVAKQAGTVYQLEPLSLTDSTKLFYQRIFGSENECPPDNLVEVSGKILKKCGGVPLAIITIASMLSNRNRKENTQKHWSGVYQSMGSGLDGSSNVNDMRRILSVSYYDLPSCIKSCLLYLSLFPEDYEISIEDLMWKWIGEGFVNEEQGRTLYEVGEVYAEELVNRSMIQPVDISGNNKTITSRVHDMVLDLTNFLSSEEHFLTKLGGRQHISLPKKIRRLSLTISQEEEVKQLATMDFSHVRSLTVTRLMPNLSSFPVLRVLDLRNCPKVNNHQLKEICNMFHLRYLALDRTSLTEIPKEIQNLRFLQVLDISSYAENMPSTLENMPSTFIHLQQLQRLCVWGCIRLPDGFGNLKSLQEVMGTIIIESPSMLHDLRSLTELRTLAIDFHDWGESYEKPFIQCLSNLVHLKSIKIEGRVGSLYSECHKLYPGPQQLCSIDISSAINAVPRWMSSLCFLSSLKIKLFTLAEQDLQVLGSIPSLSVLKIRVSNKSTQDRDERLVIGKCYPFQRLTRLEINYDSMGVVFAPGAMQHLKELRLEFWVQEAVHEFGDSNLGLEHLSSLEHVSVEIIKNHTTPAEVEAVEHEIQRALDMNPNKPTLVIVRTTTEDKIRIAVLVQKATFQFLIGLNGVNSHSEGSEACTAPGALELPGPEEEKSRPTRIRCCK</sequence>
<dbReference type="Gene3D" id="3.40.50.300">
    <property type="entry name" value="P-loop containing nucleotide triphosphate hydrolases"/>
    <property type="match status" value="1"/>
</dbReference>
<dbReference type="Gene3D" id="3.80.10.10">
    <property type="entry name" value="Ribonuclease Inhibitor"/>
    <property type="match status" value="1"/>
</dbReference>
<dbReference type="InterPro" id="IPR027417">
    <property type="entry name" value="P-loop_NTPase"/>
</dbReference>
<evidence type="ECO:0000256" key="3">
    <source>
        <dbReference type="ARBA" id="ARBA00022737"/>
    </source>
</evidence>
<gene>
    <name evidence="13" type="ORF">URODEC1_LOCUS58872</name>
</gene>
<organism evidence="13 14">
    <name type="scientific">Urochloa decumbens</name>
    <dbReference type="NCBI Taxonomy" id="240449"/>
    <lineage>
        <taxon>Eukaryota</taxon>
        <taxon>Viridiplantae</taxon>
        <taxon>Streptophyta</taxon>
        <taxon>Embryophyta</taxon>
        <taxon>Tracheophyta</taxon>
        <taxon>Spermatophyta</taxon>
        <taxon>Magnoliopsida</taxon>
        <taxon>Liliopsida</taxon>
        <taxon>Poales</taxon>
        <taxon>Poaceae</taxon>
        <taxon>PACMAD clade</taxon>
        <taxon>Panicoideae</taxon>
        <taxon>Panicodae</taxon>
        <taxon>Paniceae</taxon>
        <taxon>Melinidinae</taxon>
        <taxon>Urochloa</taxon>
    </lineage>
</organism>
<evidence type="ECO:0000259" key="9">
    <source>
        <dbReference type="Pfam" id="PF00931"/>
    </source>
</evidence>
<dbReference type="InterPro" id="IPR055414">
    <property type="entry name" value="LRR_R13L4/SHOC2-like"/>
</dbReference>
<dbReference type="Gene3D" id="1.10.10.10">
    <property type="entry name" value="Winged helix-like DNA-binding domain superfamily/Winged helix DNA-binding domain"/>
    <property type="match status" value="1"/>
</dbReference>
<protein>
    <submittedName>
        <fullName evidence="13">Uncharacterized protein</fullName>
    </submittedName>
</protein>
<dbReference type="CDD" id="cd14798">
    <property type="entry name" value="RX-CC_like"/>
    <property type="match status" value="1"/>
</dbReference>
<dbReference type="PRINTS" id="PR00364">
    <property type="entry name" value="DISEASERSIST"/>
</dbReference>
<evidence type="ECO:0000256" key="4">
    <source>
        <dbReference type="ARBA" id="ARBA00022741"/>
    </source>
</evidence>
<keyword evidence="4" id="KW-0547">Nucleotide-binding</keyword>
<dbReference type="InterPro" id="IPR032675">
    <property type="entry name" value="LRR_dom_sf"/>
</dbReference>
<dbReference type="Gene3D" id="1.20.5.4130">
    <property type="match status" value="1"/>
</dbReference>
<dbReference type="Pfam" id="PF18052">
    <property type="entry name" value="Rx_N"/>
    <property type="match status" value="1"/>
</dbReference>
<dbReference type="GO" id="GO:0009626">
    <property type="term" value="P:plant-type hypersensitive response"/>
    <property type="evidence" value="ECO:0007669"/>
    <property type="project" value="UniProtKB-ARBA"/>
</dbReference>
<evidence type="ECO:0000256" key="6">
    <source>
        <dbReference type="ARBA" id="ARBA00023054"/>
    </source>
</evidence>
<dbReference type="InterPro" id="IPR041118">
    <property type="entry name" value="Rx_N"/>
</dbReference>
<dbReference type="InterPro" id="IPR002182">
    <property type="entry name" value="NB-ARC"/>
</dbReference>
<feature type="domain" description="NB-ARC" evidence="9">
    <location>
        <begin position="176"/>
        <end position="344"/>
    </location>
</feature>
<dbReference type="FunFam" id="3.40.50.300:FF:001091">
    <property type="entry name" value="Probable disease resistance protein At1g61300"/>
    <property type="match status" value="1"/>
</dbReference>
<dbReference type="Pfam" id="PF23598">
    <property type="entry name" value="LRR_14"/>
    <property type="match status" value="1"/>
</dbReference>
<dbReference type="SUPFAM" id="SSF52047">
    <property type="entry name" value="RNI-like"/>
    <property type="match status" value="1"/>
</dbReference>
<evidence type="ECO:0000256" key="1">
    <source>
        <dbReference type="ARBA" id="ARBA00008894"/>
    </source>
</evidence>
<dbReference type="InterPro" id="IPR036388">
    <property type="entry name" value="WH-like_DNA-bd_sf"/>
</dbReference>
<dbReference type="PANTHER" id="PTHR23155">
    <property type="entry name" value="DISEASE RESISTANCE PROTEIN RP"/>
    <property type="match status" value="1"/>
</dbReference>
<feature type="domain" description="Disease resistance R13L4/SHOC-2-like LRR" evidence="12">
    <location>
        <begin position="556"/>
        <end position="915"/>
    </location>
</feature>
<dbReference type="FunFam" id="1.10.10.10:FF:000322">
    <property type="entry name" value="Probable disease resistance protein At1g63360"/>
    <property type="match status" value="1"/>
</dbReference>
<accession>A0ABC9AUG4</accession>
<reference evidence="14" key="1">
    <citation type="submission" date="2024-06" db="EMBL/GenBank/DDBJ databases">
        <authorList>
            <person name="Ryan C."/>
        </authorList>
    </citation>
    <scope>NUCLEOTIDE SEQUENCE [LARGE SCALE GENOMIC DNA]</scope>
</reference>
<dbReference type="InterPro" id="IPR058922">
    <property type="entry name" value="WHD_DRP"/>
</dbReference>
<evidence type="ECO:0000313" key="13">
    <source>
        <dbReference type="EMBL" id="CAL4987572.1"/>
    </source>
</evidence>
<evidence type="ECO:0000259" key="12">
    <source>
        <dbReference type="Pfam" id="PF23598"/>
    </source>
</evidence>
<reference evidence="13 14" key="2">
    <citation type="submission" date="2024-10" db="EMBL/GenBank/DDBJ databases">
        <authorList>
            <person name="Ryan C."/>
        </authorList>
    </citation>
    <scope>NUCLEOTIDE SEQUENCE [LARGE SCALE GENOMIC DNA]</scope>
</reference>
<dbReference type="GO" id="GO:0042742">
    <property type="term" value="P:defense response to bacterium"/>
    <property type="evidence" value="ECO:0007669"/>
    <property type="project" value="UniProtKB-ARBA"/>
</dbReference>
<feature type="domain" description="Disease resistance N-terminal" evidence="10">
    <location>
        <begin position="8"/>
        <end position="99"/>
    </location>
</feature>
<keyword evidence="14" id="KW-1185">Reference proteome</keyword>
<name>A0ABC9AUG4_9POAL</name>
<evidence type="ECO:0000313" key="14">
    <source>
        <dbReference type="Proteomes" id="UP001497457"/>
    </source>
</evidence>
<keyword evidence="5" id="KW-0611">Plant defense</keyword>
<dbReference type="PANTHER" id="PTHR23155:SF1229">
    <property type="entry name" value="OS11G0550500 PROTEIN"/>
    <property type="match status" value="1"/>
</dbReference>
<dbReference type="InterPro" id="IPR042197">
    <property type="entry name" value="Apaf_helical"/>
</dbReference>
<dbReference type="EMBL" id="OZ075133">
    <property type="protein sequence ID" value="CAL4987572.1"/>
    <property type="molecule type" value="Genomic_DNA"/>
</dbReference>
<evidence type="ECO:0000259" key="11">
    <source>
        <dbReference type="Pfam" id="PF23559"/>
    </source>
</evidence>
<evidence type="ECO:0000256" key="8">
    <source>
        <dbReference type="SAM" id="MobiDB-lite"/>
    </source>
</evidence>
<dbReference type="GO" id="GO:0000166">
    <property type="term" value="F:nucleotide binding"/>
    <property type="evidence" value="ECO:0007669"/>
    <property type="project" value="UniProtKB-KW"/>
</dbReference>
<keyword evidence="2" id="KW-0433">Leucine-rich repeat</keyword>
<dbReference type="Pfam" id="PF00931">
    <property type="entry name" value="NB-ARC"/>
    <property type="match status" value="1"/>
</dbReference>
<evidence type="ECO:0000256" key="2">
    <source>
        <dbReference type="ARBA" id="ARBA00022614"/>
    </source>
</evidence>
<comment type="similarity">
    <text evidence="1">Belongs to the disease resistance NB-LRR family.</text>
</comment>